<name>A0A6C0D7W4_9ZZZZ</name>
<accession>A0A6C0D7W4</accession>
<evidence type="ECO:0000313" key="1">
    <source>
        <dbReference type="EMBL" id="QHT11785.1"/>
    </source>
</evidence>
<protein>
    <submittedName>
        <fullName evidence="1">Uncharacterized protein</fullName>
    </submittedName>
</protein>
<dbReference type="AlphaFoldDB" id="A0A6C0D7W4"/>
<reference evidence="1" key="1">
    <citation type="journal article" date="2020" name="Nature">
        <title>Giant virus diversity and host interactions through global metagenomics.</title>
        <authorList>
            <person name="Schulz F."/>
            <person name="Roux S."/>
            <person name="Paez-Espino D."/>
            <person name="Jungbluth S."/>
            <person name="Walsh D.A."/>
            <person name="Denef V.J."/>
            <person name="McMahon K.D."/>
            <person name="Konstantinidis K.T."/>
            <person name="Eloe-Fadrosh E.A."/>
            <person name="Kyrpides N.C."/>
            <person name="Woyke T."/>
        </authorList>
    </citation>
    <scope>NUCLEOTIDE SEQUENCE</scope>
    <source>
        <strain evidence="1">GVMAG-M-3300023174-124</strain>
    </source>
</reference>
<proteinExistence type="predicted"/>
<organism evidence="1">
    <name type="scientific">viral metagenome</name>
    <dbReference type="NCBI Taxonomy" id="1070528"/>
    <lineage>
        <taxon>unclassified sequences</taxon>
        <taxon>metagenomes</taxon>
        <taxon>organismal metagenomes</taxon>
    </lineage>
</organism>
<sequence length="61" mass="7217">MFSRLSYEMMKHCIQERPIQKNNSIIEMGAVKRKPPVSKEIPNNKQIRCSHLNKRDVCGFR</sequence>
<dbReference type="EMBL" id="MN739538">
    <property type="protein sequence ID" value="QHT11785.1"/>
    <property type="molecule type" value="Genomic_DNA"/>
</dbReference>